<accession>A0AAV5GWI2</accession>
<dbReference type="EMBL" id="BQKY01000018">
    <property type="protein sequence ID" value="GJN94648.1"/>
    <property type="molecule type" value="Genomic_DNA"/>
</dbReference>
<name>A0AAV5GWI2_9BASI</name>
<keyword evidence="2" id="KW-1185">Reference proteome</keyword>
<sequence>MGLSQEKLARLFAASPDPETTEEIVLAYCFAKWTNGGNQHQVLRKLHLLTLYLRAVQMGPKLRDHYAAFAMAATMTKTNPTPLVILPQTALGLEAWNAARRPSKSVFKRAFGNYSAVNVVAATPGNSGDASDAEPTVVTAGRSRSMSLDAPPAGSGGFGSWLSGGGRRSRSGTVIAVVVAPGQRTEQERLAAGAGSGLGTGLLSAPPNYDGGLASYLESDPSLRASARAYDPDVDVLPNYS</sequence>
<gene>
    <name evidence="1" type="ORF">Rhopal_007731-T1</name>
</gene>
<reference evidence="1 2" key="1">
    <citation type="submission" date="2021-12" db="EMBL/GenBank/DDBJ databases">
        <title>High titer production of polyol ester of fatty acids by Rhodotorula paludigena BS15 towards product separation-free biomass refinery.</title>
        <authorList>
            <person name="Mano J."/>
            <person name="Ono H."/>
            <person name="Tanaka T."/>
            <person name="Naito K."/>
            <person name="Sushida H."/>
            <person name="Ike M."/>
            <person name="Tokuyasu K."/>
            <person name="Kitaoka M."/>
        </authorList>
    </citation>
    <scope>NUCLEOTIDE SEQUENCE [LARGE SCALE GENOMIC DNA]</scope>
    <source>
        <strain evidence="1 2">BS15</strain>
    </source>
</reference>
<comment type="caution">
    <text evidence="1">The sequence shown here is derived from an EMBL/GenBank/DDBJ whole genome shotgun (WGS) entry which is preliminary data.</text>
</comment>
<dbReference type="Proteomes" id="UP001342314">
    <property type="component" value="Unassembled WGS sequence"/>
</dbReference>
<protein>
    <submittedName>
        <fullName evidence="1">Uncharacterized protein</fullName>
    </submittedName>
</protein>
<evidence type="ECO:0000313" key="1">
    <source>
        <dbReference type="EMBL" id="GJN94648.1"/>
    </source>
</evidence>
<organism evidence="1 2">
    <name type="scientific">Rhodotorula paludigena</name>
    <dbReference type="NCBI Taxonomy" id="86838"/>
    <lineage>
        <taxon>Eukaryota</taxon>
        <taxon>Fungi</taxon>
        <taxon>Dikarya</taxon>
        <taxon>Basidiomycota</taxon>
        <taxon>Pucciniomycotina</taxon>
        <taxon>Microbotryomycetes</taxon>
        <taxon>Sporidiobolales</taxon>
        <taxon>Sporidiobolaceae</taxon>
        <taxon>Rhodotorula</taxon>
    </lineage>
</organism>
<dbReference type="AlphaFoldDB" id="A0AAV5GWI2"/>
<proteinExistence type="predicted"/>
<evidence type="ECO:0000313" key="2">
    <source>
        <dbReference type="Proteomes" id="UP001342314"/>
    </source>
</evidence>